<organism evidence="9 10">
    <name type="scientific">Allacma fusca</name>
    <dbReference type="NCBI Taxonomy" id="39272"/>
    <lineage>
        <taxon>Eukaryota</taxon>
        <taxon>Metazoa</taxon>
        <taxon>Ecdysozoa</taxon>
        <taxon>Arthropoda</taxon>
        <taxon>Hexapoda</taxon>
        <taxon>Collembola</taxon>
        <taxon>Symphypleona</taxon>
        <taxon>Sminthuridae</taxon>
        <taxon>Allacma</taxon>
    </lineage>
</organism>
<feature type="compositionally biased region" description="Polar residues" evidence="7">
    <location>
        <begin position="356"/>
        <end position="389"/>
    </location>
</feature>
<dbReference type="CDD" id="cd14120">
    <property type="entry name" value="STKc_ULK1_2-like"/>
    <property type="match status" value="1"/>
</dbReference>
<dbReference type="PANTHER" id="PTHR24348">
    <property type="entry name" value="SERINE/THREONINE-PROTEIN KINASE UNC-51-RELATED"/>
    <property type="match status" value="1"/>
</dbReference>
<feature type="region of interest" description="Disordered" evidence="7">
    <location>
        <begin position="278"/>
        <end position="391"/>
    </location>
</feature>
<dbReference type="GO" id="GO:0005524">
    <property type="term" value="F:ATP binding"/>
    <property type="evidence" value="ECO:0007669"/>
    <property type="project" value="UniProtKB-UniRule"/>
</dbReference>
<evidence type="ECO:0000256" key="4">
    <source>
        <dbReference type="ARBA" id="ARBA00022777"/>
    </source>
</evidence>
<dbReference type="EMBL" id="CAJVCH010389851">
    <property type="protein sequence ID" value="CAG7817255.1"/>
    <property type="molecule type" value="Genomic_DNA"/>
</dbReference>
<keyword evidence="10" id="KW-1185">Reference proteome</keyword>
<evidence type="ECO:0000256" key="2">
    <source>
        <dbReference type="ARBA" id="ARBA00022679"/>
    </source>
</evidence>
<dbReference type="GO" id="GO:0005829">
    <property type="term" value="C:cytosol"/>
    <property type="evidence" value="ECO:0007669"/>
    <property type="project" value="TreeGrafter"/>
</dbReference>
<dbReference type="Pfam" id="PF21127">
    <property type="entry name" value="ATG1-like_MIT2"/>
    <property type="match status" value="1"/>
</dbReference>
<dbReference type="GO" id="GO:0010508">
    <property type="term" value="P:positive regulation of autophagy"/>
    <property type="evidence" value="ECO:0007669"/>
    <property type="project" value="TreeGrafter"/>
</dbReference>
<dbReference type="GO" id="GO:0034727">
    <property type="term" value="P:piecemeal microautophagy of the nucleus"/>
    <property type="evidence" value="ECO:0007669"/>
    <property type="project" value="TreeGrafter"/>
</dbReference>
<dbReference type="GO" id="GO:0048675">
    <property type="term" value="P:axon extension"/>
    <property type="evidence" value="ECO:0007669"/>
    <property type="project" value="TreeGrafter"/>
</dbReference>
<evidence type="ECO:0000313" key="10">
    <source>
        <dbReference type="Proteomes" id="UP000708208"/>
    </source>
</evidence>
<dbReference type="InterPro" id="IPR022708">
    <property type="entry name" value="Atg1-like_tMIT"/>
</dbReference>
<dbReference type="OrthoDB" id="346907at2759"/>
<keyword evidence="2" id="KW-0808">Transferase</keyword>
<dbReference type="InterPro" id="IPR045269">
    <property type="entry name" value="Atg1-like"/>
</dbReference>
<dbReference type="GO" id="GO:0000422">
    <property type="term" value="P:autophagy of mitochondrion"/>
    <property type="evidence" value="ECO:0007669"/>
    <property type="project" value="TreeGrafter"/>
</dbReference>
<dbReference type="InterPro" id="IPR000719">
    <property type="entry name" value="Prot_kinase_dom"/>
</dbReference>
<dbReference type="GO" id="GO:0042594">
    <property type="term" value="P:response to starvation"/>
    <property type="evidence" value="ECO:0007669"/>
    <property type="project" value="TreeGrafter"/>
</dbReference>
<keyword evidence="3 6" id="KW-0547">Nucleotide-binding</keyword>
<dbReference type="FunFam" id="3.30.200.20:FF:000149">
    <property type="entry name" value="serine/threonine-protein kinase unc-51 isoform X1"/>
    <property type="match status" value="1"/>
</dbReference>
<dbReference type="PANTHER" id="PTHR24348:SF22">
    <property type="entry name" value="NON-SPECIFIC SERINE_THREONINE PROTEIN KINASE"/>
    <property type="match status" value="1"/>
</dbReference>
<name>A0A8J2PJ09_9HEXA</name>
<dbReference type="EC" id="2.7.11.1" evidence="1"/>
<dbReference type="GO" id="GO:0000045">
    <property type="term" value="P:autophagosome assembly"/>
    <property type="evidence" value="ECO:0007669"/>
    <property type="project" value="TreeGrafter"/>
</dbReference>
<protein>
    <recommendedName>
        <fullName evidence="1">non-specific serine/threonine protein kinase</fullName>
        <ecNumber evidence="1">2.7.11.1</ecNumber>
    </recommendedName>
</protein>
<dbReference type="Proteomes" id="UP000708208">
    <property type="component" value="Unassembled WGS sequence"/>
</dbReference>
<dbReference type="InterPro" id="IPR017441">
    <property type="entry name" value="Protein_kinase_ATP_BS"/>
</dbReference>
<accession>A0A8J2PJ09</accession>
<dbReference type="PROSITE" id="PS00107">
    <property type="entry name" value="PROTEIN_KINASE_ATP"/>
    <property type="match status" value="1"/>
</dbReference>
<gene>
    <name evidence="9" type="ORF">AFUS01_LOCUS27833</name>
</gene>
<evidence type="ECO:0000259" key="8">
    <source>
        <dbReference type="PROSITE" id="PS50011"/>
    </source>
</evidence>
<dbReference type="GO" id="GO:0061709">
    <property type="term" value="P:reticulophagy"/>
    <property type="evidence" value="ECO:0007669"/>
    <property type="project" value="TreeGrafter"/>
</dbReference>
<dbReference type="InterPro" id="IPR008271">
    <property type="entry name" value="Ser/Thr_kinase_AS"/>
</dbReference>
<evidence type="ECO:0000256" key="5">
    <source>
        <dbReference type="ARBA" id="ARBA00022840"/>
    </source>
</evidence>
<dbReference type="AlphaFoldDB" id="A0A8J2PJ09"/>
<proteinExistence type="predicted"/>
<feature type="compositionally biased region" description="Low complexity" evidence="7">
    <location>
        <begin position="329"/>
        <end position="355"/>
    </location>
</feature>
<dbReference type="Pfam" id="PF00069">
    <property type="entry name" value="Pkinase"/>
    <property type="match status" value="1"/>
</dbReference>
<sequence length="671" mass="73878">MSETIGDYEYNSKDLIGHGAFAMVFKGKNKKTGQCVAIKSITKKNLAKSQALLTKEIAILKELTALHHENVVALFECRETPNHVFLVMEYCNGGDLADYLNGKGTLSEDTIRLFLRQLAGAMQALHSKGVVHRDLKPQNILLTYHKSNPAPHEISLKIADFGFARFLQDGVMAATLCGSPMYMAPEVIMSLTYDAKADLWSLGTIVYQCLTGKAPFSAQTPQQLKNFYEKNLVLNPKIPPGTSSELSDLLFSLLKRNPKERLDFGAFFSHPFLATAPVPVPKGQKTSTTEEEKPMSSPETAGFVIVAPIPKSKPIPVPSGKSEPNSLRNSPSSTKSSESNSNSNSKTKTSPDTSTAQPKNKSSTWSPDVSSLSPPRVQFTPTQSTLSPATSPPHFPLVQYCGGNAHGFVGSIVGKNSSPRRASLESAPLLFAASPPPDHFIFNFEPPQLTEETLLEKDHNQTLAKLNFVLALVDCILELAKSKGTPLTKIQEATNPRIEENNSKIGRVIGAGKSEQLVLYVRSLHLLSSALRLAKTDLEEGRLRPSAAVKHVVAQLNERFKSSFTATKKLHSNSQNLLIHQQHLNADRILYCHAIDMCQSAALDELFDNPAECCKRYQTAQILLHSLYQQVASDHEKQLLHKYKEAVEKRLFVLQQQGFVTASFDENFSEN</sequence>
<evidence type="ECO:0000256" key="1">
    <source>
        <dbReference type="ARBA" id="ARBA00012513"/>
    </source>
</evidence>
<keyword evidence="4" id="KW-0418">Kinase</keyword>
<dbReference type="PROSITE" id="PS50011">
    <property type="entry name" value="PROTEIN_KINASE_DOM"/>
    <property type="match status" value="1"/>
</dbReference>
<dbReference type="Pfam" id="PF12063">
    <property type="entry name" value="ATG1-like_MIT1"/>
    <property type="match status" value="1"/>
</dbReference>
<comment type="caution">
    <text evidence="9">The sequence shown here is derived from an EMBL/GenBank/DDBJ whole genome shotgun (WGS) entry which is preliminary data.</text>
</comment>
<feature type="domain" description="Protein kinase" evidence="8">
    <location>
        <begin position="10"/>
        <end position="273"/>
    </location>
</feature>
<dbReference type="InterPro" id="IPR048941">
    <property type="entry name" value="ATG1-like_MIT2"/>
</dbReference>
<dbReference type="GO" id="GO:0005776">
    <property type="term" value="C:autophagosome"/>
    <property type="evidence" value="ECO:0007669"/>
    <property type="project" value="TreeGrafter"/>
</dbReference>
<evidence type="ECO:0000256" key="7">
    <source>
        <dbReference type="SAM" id="MobiDB-lite"/>
    </source>
</evidence>
<dbReference type="GO" id="GO:0034045">
    <property type="term" value="C:phagophore assembly site membrane"/>
    <property type="evidence" value="ECO:0007669"/>
    <property type="project" value="TreeGrafter"/>
</dbReference>
<keyword evidence="5 6" id="KW-0067">ATP-binding</keyword>
<evidence type="ECO:0000256" key="6">
    <source>
        <dbReference type="PROSITE-ProRule" id="PRU10141"/>
    </source>
</evidence>
<dbReference type="GO" id="GO:0004674">
    <property type="term" value="F:protein serine/threonine kinase activity"/>
    <property type="evidence" value="ECO:0007669"/>
    <property type="project" value="UniProtKB-EC"/>
</dbReference>
<dbReference type="PROSITE" id="PS00108">
    <property type="entry name" value="PROTEIN_KINASE_ST"/>
    <property type="match status" value="1"/>
</dbReference>
<feature type="binding site" evidence="6">
    <location>
        <position position="39"/>
    </location>
    <ligand>
        <name>ATP</name>
        <dbReference type="ChEBI" id="CHEBI:30616"/>
    </ligand>
</feature>
<reference evidence="9" key="1">
    <citation type="submission" date="2021-06" db="EMBL/GenBank/DDBJ databases">
        <authorList>
            <person name="Hodson N. C."/>
            <person name="Mongue J. A."/>
            <person name="Jaron S. K."/>
        </authorList>
    </citation>
    <scope>NUCLEOTIDE SEQUENCE</scope>
</reference>
<dbReference type="SMART" id="SM00220">
    <property type="entry name" value="S_TKc"/>
    <property type="match status" value="1"/>
</dbReference>
<dbReference type="FunFam" id="1.10.510.10:FF:000493">
    <property type="entry name" value="serine/threonine-protein kinase unc-51 isoform X2"/>
    <property type="match status" value="1"/>
</dbReference>
<evidence type="ECO:0000313" key="9">
    <source>
        <dbReference type="EMBL" id="CAG7817255.1"/>
    </source>
</evidence>
<evidence type="ECO:0000256" key="3">
    <source>
        <dbReference type="ARBA" id="ARBA00022741"/>
    </source>
</evidence>